<sequence length="208" mass="22587">MIRAGREAIDRAEVGALHGLTVSQAARRKPWADPGHPPPINRPGGRKGPLWDLAQVRAYVRGDPVPPLPTVDDPADLLDASEAASLAGIKPASWVRYAGIPGALPEVAREVYGQPHWRRDSVQHWLPTRPGSGAGGGRPLRNGLTVEQVDEQAAELMARVADEGRSMGVRELARALGVAPNTATSILRRVTEKQNTQQRRERLEHQSE</sequence>
<evidence type="ECO:0000256" key="1">
    <source>
        <dbReference type="SAM" id="MobiDB-lite"/>
    </source>
</evidence>
<comment type="caution">
    <text evidence="2">The sequence shown here is derived from an EMBL/GenBank/DDBJ whole genome shotgun (WGS) entry which is preliminary data.</text>
</comment>
<keyword evidence="3" id="KW-1185">Reference proteome</keyword>
<dbReference type="Proteomes" id="UP001501414">
    <property type="component" value="Unassembled WGS sequence"/>
</dbReference>
<reference evidence="3" key="1">
    <citation type="journal article" date="2019" name="Int. J. Syst. Evol. Microbiol.">
        <title>The Global Catalogue of Microorganisms (GCM) 10K type strain sequencing project: providing services to taxonomists for standard genome sequencing and annotation.</title>
        <authorList>
            <consortium name="The Broad Institute Genomics Platform"/>
            <consortium name="The Broad Institute Genome Sequencing Center for Infectious Disease"/>
            <person name="Wu L."/>
            <person name="Ma J."/>
        </authorList>
    </citation>
    <scope>NUCLEOTIDE SEQUENCE [LARGE SCALE GENOMIC DNA]</scope>
    <source>
        <strain evidence="3">JCM 11896</strain>
    </source>
</reference>
<accession>A0ABP4J3S0</accession>
<name>A0ABP4J3S0_9PSEU</name>
<organism evidence="2 3">
    <name type="scientific">Pseudonocardia kongjuensis</name>
    <dbReference type="NCBI Taxonomy" id="102227"/>
    <lineage>
        <taxon>Bacteria</taxon>
        <taxon>Bacillati</taxon>
        <taxon>Actinomycetota</taxon>
        <taxon>Actinomycetes</taxon>
        <taxon>Pseudonocardiales</taxon>
        <taxon>Pseudonocardiaceae</taxon>
        <taxon>Pseudonocardia</taxon>
    </lineage>
</organism>
<protein>
    <submittedName>
        <fullName evidence="2">Uncharacterized protein</fullName>
    </submittedName>
</protein>
<dbReference type="EMBL" id="BAAAJK010000073">
    <property type="protein sequence ID" value="GAA1404106.1"/>
    <property type="molecule type" value="Genomic_DNA"/>
</dbReference>
<feature type="region of interest" description="Disordered" evidence="1">
    <location>
        <begin position="25"/>
        <end position="48"/>
    </location>
</feature>
<proteinExistence type="predicted"/>
<evidence type="ECO:0000313" key="3">
    <source>
        <dbReference type="Proteomes" id="UP001501414"/>
    </source>
</evidence>
<evidence type="ECO:0000313" key="2">
    <source>
        <dbReference type="EMBL" id="GAA1404106.1"/>
    </source>
</evidence>
<gene>
    <name evidence="2" type="ORF">GCM10009613_65910</name>
</gene>